<name>A0AAV6RS35_SOLSE</name>
<proteinExistence type="predicted"/>
<accession>A0AAV6RS35</accession>
<evidence type="ECO:0000313" key="2">
    <source>
        <dbReference type="EMBL" id="KAG7507177.1"/>
    </source>
</evidence>
<evidence type="ECO:0000313" key="3">
    <source>
        <dbReference type="Proteomes" id="UP000693946"/>
    </source>
</evidence>
<evidence type="ECO:0000256" key="1">
    <source>
        <dbReference type="SAM" id="MobiDB-lite"/>
    </source>
</evidence>
<keyword evidence="3" id="KW-1185">Reference proteome</keyword>
<feature type="region of interest" description="Disordered" evidence="1">
    <location>
        <begin position="1"/>
        <end position="56"/>
    </location>
</feature>
<dbReference type="EMBL" id="JAGKHQ010000010">
    <property type="protein sequence ID" value="KAG7507177.1"/>
    <property type="molecule type" value="Genomic_DNA"/>
</dbReference>
<dbReference type="Proteomes" id="UP000693946">
    <property type="component" value="Linkage Group LG18"/>
</dbReference>
<reference evidence="2 3" key="1">
    <citation type="journal article" date="2021" name="Sci. Rep.">
        <title>Chromosome anchoring in Senegalese sole (Solea senegalensis) reveals sex-associated markers and genome rearrangements in flatfish.</title>
        <authorList>
            <person name="Guerrero-Cozar I."/>
            <person name="Gomez-Garrido J."/>
            <person name="Berbel C."/>
            <person name="Martinez-Blanch J.F."/>
            <person name="Alioto T."/>
            <person name="Claros M.G."/>
            <person name="Gagnaire P.A."/>
            <person name="Manchado M."/>
        </authorList>
    </citation>
    <scope>NUCLEOTIDE SEQUENCE [LARGE SCALE GENOMIC DNA]</scope>
    <source>
        <strain evidence="2">Sse05_10M</strain>
    </source>
</reference>
<gene>
    <name evidence="2" type="ORF">JOB18_026129</name>
</gene>
<protein>
    <submittedName>
        <fullName evidence="2">Uncharacterized protein</fullName>
    </submittedName>
</protein>
<organism evidence="2 3">
    <name type="scientific">Solea senegalensis</name>
    <name type="common">Senegalese sole</name>
    <dbReference type="NCBI Taxonomy" id="28829"/>
    <lineage>
        <taxon>Eukaryota</taxon>
        <taxon>Metazoa</taxon>
        <taxon>Chordata</taxon>
        <taxon>Craniata</taxon>
        <taxon>Vertebrata</taxon>
        <taxon>Euteleostomi</taxon>
        <taxon>Actinopterygii</taxon>
        <taxon>Neopterygii</taxon>
        <taxon>Teleostei</taxon>
        <taxon>Neoteleostei</taxon>
        <taxon>Acanthomorphata</taxon>
        <taxon>Carangaria</taxon>
        <taxon>Pleuronectiformes</taxon>
        <taxon>Pleuronectoidei</taxon>
        <taxon>Soleidae</taxon>
        <taxon>Solea</taxon>
    </lineage>
</organism>
<sequence>MGRQQRVSVCGRRPEGVGGRGQDGGREGATPTCPSVHLVSDPARLEAPPPQELEDPQMNFRKEKKDRETCADYFYT</sequence>
<comment type="caution">
    <text evidence="2">The sequence shown here is derived from an EMBL/GenBank/DDBJ whole genome shotgun (WGS) entry which is preliminary data.</text>
</comment>
<dbReference type="AlphaFoldDB" id="A0AAV6RS35"/>